<sequence length="168" mass="19377">MITAYIGVGTNIDREKHVEAAVAELSQIGDNLKLSTVYECPTVGFDSAPFYNLVIELETSMSFTQFTQTLRNIELRWGRSEFAKKFQDRTLDLDVLLFGERVSSEKPELPRSDIFKYPFVIQPLYELCPNRVVPQDGRTIAQIWHQFGEFDSLTPISLWFELTSEHHI</sequence>
<dbReference type="PANTHER" id="PTHR43071:SF2">
    <property type="entry name" value="2-AMINO-4-HYDROXY-6-HYDROXYMETHYLDIHYDROPTERIDINE PYROPHOSPHOKINASE"/>
    <property type="match status" value="1"/>
</dbReference>
<proteinExistence type="predicted"/>
<evidence type="ECO:0000256" key="6">
    <source>
        <dbReference type="ARBA" id="ARBA00022840"/>
    </source>
</evidence>
<dbReference type="AlphaFoldDB" id="A0A9X3HR92"/>
<evidence type="ECO:0000256" key="3">
    <source>
        <dbReference type="ARBA" id="ARBA00022679"/>
    </source>
</evidence>
<dbReference type="NCBIfam" id="TIGR01498">
    <property type="entry name" value="folK"/>
    <property type="match status" value="1"/>
</dbReference>
<evidence type="ECO:0000256" key="4">
    <source>
        <dbReference type="ARBA" id="ARBA00022741"/>
    </source>
</evidence>
<dbReference type="EC" id="2.7.6.3" evidence="2"/>
<dbReference type="InterPro" id="IPR035907">
    <property type="entry name" value="Hppk_sf"/>
</dbReference>
<evidence type="ECO:0000256" key="7">
    <source>
        <dbReference type="ARBA" id="ARBA00022909"/>
    </source>
</evidence>
<keyword evidence="5" id="KW-0418">Kinase</keyword>
<dbReference type="Gene3D" id="3.30.70.560">
    <property type="entry name" value="7,8-Dihydro-6-hydroxymethylpterin-pyrophosphokinase HPPK"/>
    <property type="match status" value="1"/>
</dbReference>
<dbReference type="GO" id="GO:0046656">
    <property type="term" value="P:folic acid biosynthetic process"/>
    <property type="evidence" value="ECO:0007669"/>
    <property type="project" value="UniProtKB-KW"/>
</dbReference>
<keyword evidence="10" id="KW-1185">Reference proteome</keyword>
<keyword evidence="3 9" id="KW-0808">Transferase</keyword>
<dbReference type="PANTHER" id="PTHR43071">
    <property type="entry name" value="2-AMINO-4-HYDROXY-6-HYDROXYMETHYLDIHYDROPTERIDINE PYROPHOSPHOKINASE"/>
    <property type="match status" value="1"/>
</dbReference>
<evidence type="ECO:0000256" key="5">
    <source>
        <dbReference type="ARBA" id="ARBA00022777"/>
    </source>
</evidence>
<evidence type="ECO:0000256" key="1">
    <source>
        <dbReference type="ARBA" id="ARBA00005051"/>
    </source>
</evidence>
<feature type="domain" description="7,8-dihydro-6-hydroxymethylpterin-pyrophosphokinase" evidence="8">
    <location>
        <begin position="5"/>
        <end position="129"/>
    </location>
</feature>
<dbReference type="SUPFAM" id="SSF55083">
    <property type="entry name" value="6-hydroxymethyl-7,8-dihydropterin pyrophosphokinase, HPPK"/>
    <property type="match status" value="1"/>
</dbReference>
<dbReference type="RefSeq" id="WP_265687229.1">
    <property type="nucleotide sequence ID" value="NZ_JAKRRX010000033.1"/>
</dbReference>
<dbReference type="Proteomes" id="UP001155586">
    <property type="component" value="Unassembled WGS sequence"/>
</dbReference>
<dbReference type="EMBL" id="JAKRRX010000033">
    <property type="protein sequence ID" value="MCW8333746.1"/>
    <property type="molecule type" value="Genomic_DNA"/>
</dbReference>
<dbReference type="Pfam" id="PF01288">
    <property type="entry name" value="HPPK"/>
    <property type="match status" value="1"/>
</dbReference>
<keyword evidence="6" id="KW-0067">ATP-binding</keyword>
<evidence type="ECO:0000256" key="2">
    <source>
        <dbReference type="ARBA" id="ARBA00013253"/>
    </source>
</evidence>
<organism evidence="9 10">
    <name type="scientific">Vibrio paucivorans</name>
    <dbReference type="NCBI Taxonomy" id="2829489"/>
    <lineage>
        <taxon>Bacteria</taxon>
        <taxon>Pseudomonadati</taxon>
        <taxon>Pseudomonadota</taxon>
        <taxon>Gammaproteobacteria</taxon>
        <taxon>Vibrionales</taxon>
        <taxon>Vibrionaceae</taxon>
        <taxon>Vibrio</taxon>
    </lineage>
</organism>
<comment type="pathway">
    <text evidence="1">Cofactor biosynthesis; tetrahydrofolate biosynthesis; 2-amino-4-hydroxy-6-hydroxymethyl-7,8-dihydropteridine diphosphate from 7,8-dihydroneopterin triphosphate: step 4/4.</text>
</comment>
<keyword evidence="4" id="KW-0547">Nucleotide-binding</keyword>
<evidence type="ECO:0000313" key="10">
    <source>
        <dbReference type="Proteomes" id="UP001155586"/>
    </source>
</evidence>
<keyword evidence="7" id="KW-0289">Folate biosynthesis</keyword>
<dbReference type="GO" id="GO:0016301">
    <property type="term" value="F:kinase activity"/>
    <property type="evidence" value="ECO:0007669"/>
    <property type="project" value="UniProtKB-KW"/>
</dbReference>
<comment type="caution">
    <text evidence="9">The sequence shown here is derived from an EMBL/GenBank/DDBJ whole genome shotgun (WGS) entry which is preliminary data.</text>
</comment>
<gene>
    <name evidence="9" type="primary">folK</name>
    <name evidence="9" type="ORF">MD483_07915</name>
</gene>
<reference evidence="9" key="1">
    <citation type="submission" date="2022-02" db="EMBL/GenBank/DDBJ databases">
        <title>Vibrio sp. nov., a new bacterium isolated from Bohai sea, China.</title>
        <authorList>
            <person name="Yuan Y."/>
        </authorList>
    </citation>
    <scope>NUCLEOTIDE SEQUENCE</scope>
    <source>
        <strain evidence="9">DBSS07</strain>
    </source>
</reference>
<dbReference type="CDD" id="cd00483">
    <property type="entry name" value="HPPK"/>
    <property type="match status" value="1"/>
</dbReference>
<accession>A0A9X3HR92</accession>
<dbReference type="GO" id="GO:0003848">
    <property type="term" value="F:2-amino-4-hydroxy-6-hydroxymethyldihydropteridine diphosphokinase activity"/>
    <property type="evidence" value="ECO:0007669"/>
    <property type="project" value="UniProtKB-EC"/>
</dbReference>
<dbReference type="InterPro" id="IPR000550">
    <property type="entry name" value="Hppk"/>
</dbReference>
<evidence type="ECO:0000259" key="8">
    <source>
        <dbReference type="Pfam" id="PF01288"/>
    </source>
</evidence>
<name>A0A9X3HR92_9VIBR</name>
<evidence type="ECO:0000313" key="9">
    <source>
        <dbReference type="EMBL" id="MCW8333746.1"/>
    </source>
</evidence>
<dbReference type="GO" id="GO:0005524">
    <property type="term" value="F:ATP binding"/>
    <property type="evidence" value="ECO:0007669"/>
    <property type="project" value="UniProtKB-KW"/>
</dbReference>
<protein>
    <recommendedName>
        <fullName evidence="2">2-amino-4-hydroxy-6-hydroxymethyldihydropteridine diphosphokinase</fullName>
        <ecNumber evidence="2">2.7.6.3</ecNumber>
    </recommendedName>
</protein>